<evidence type="ECO:0000313" key="2">
    <source>
        <dbReference type="EMBL" id="CAD1472282.1"/>
    </source>
</evidence>
<dbReference type="GO" id="GO:0051015">
    <property type="term" value="F:actin filament binding"/>
    <property type="evidence" value="ECO:0007669"/>
    <property type="project" value="TreeGrafter"/>
</dbReference>
<dbReference type="PANTHER" id="PTHR13651">
    <property type="entry name" value="PROTEIN ABITRAM"/>
    <property type="match status" value="1"/>
</dbReference>
<dbReference type="PANTHER" id="PTHR13651:SF0">
    <property type="entry name" value="PROTEIN ABITRAM"/>
    <property type="match status" value="1"/>
</dbReference>
<evidence type="ECO:0000313" key="3">
    <source>
        <dbReference type="Proteomes" id="UP000752696"/>
    </source>
</evidence>
<feature type="compositionally biased region" description="Polar residues" evidence="1">
    <location>
        <begin position="23"/>
        <end position="38"/>
    </location>
</feature>
<dbReference type="GO" id="GO:0048813">
    <property type="term" value="P:dendrite morphogenesis"/>
    <property type="evidence" value="ECO:0007669"/>
    <property type="project" value="TreeGrafter"/>
</dbReference>
<dbReference type="InterPro" id="IPR039169">
    <property type="entry name" value="Abitram"/>
</dbReference>
<feature type="region of interest" description="Disordered" evidence="1">
    <location>
        <begin position="1"/>
        <end position="69"/>
    </location>
</feature>
<dbReference type="InterPro" id="IPR011053">
    <property type="entry name" value="Single_hybrid_motif"/>
</dbReference>
<feature type="compositionally biased region" description="Basic and acidic residues" evidence="1">
    <location>
        <begin position="10"/>
        <end position="19"/>
    </location>
</feature>
<dbReference type="GO" id="GO:0030027">
    <property type="term" value="C:lamellipodium"/>
    <property type="evidence" value="ECO:0007669"/>
    <property type="project" value="TreeGrafter"/>
</dbReference>
<dbReference type="Gene3D" id="2.40.50.100">
    <property type="match status" value="1"/>
</dbReference>
<accession>A0A6V7H0V6</accession>
<dbReference type="GO" id="GO:0005634">
    <property type="term" value="C:nucleus"/>
    <property type="evidence" value="ECO:0007669"/>
    <property type="project" value="TreeGrafter"/>
</dbReference>
<dbReference type="EMBL" id="CAJDYZ010005171">
    <property type="protein sequence ID" value="CAD1472282.1"/>
    <property type="molecule type" value="Genomic_DNA"/>
</dbReference>
<comment type="caution">
    <text evidence="2">The sequence shown here is derived from an EMBL/GenBank/DDBJ whole genome shotgun (WGS) entry which is preliminary data.</text>
</comment>
<name>A0A6V7H0V6_9HYME</name>
<dbReference type="Proteomes" id="UP000752696">
    <property type="component" value="Unassembled WGS sequence"/>
</dbReference>
<sequence>MNINLDNNEPVEKRIKSNEIENDSFNILNDESNTNRNPEYQEKTDLTDIEDENMPLSKNDDDDDDSLFPFPPDSDVTDMLEGVKYHGLFPTITDRYFTAYYKLDVQSYTDDICILMHSNRICMLTLAPSHAILQNDKHITKVDFKVSNKLDRVQNKVSGKSKHGAQPLQTNSNICKITCTNEKPYIIKCCIIGKLVEVNETLIQNPKLLLEPPHKGGYLAIILPNIKLLDKMKESLLTQEQYNLKILERQDTANHLEKSKIYTSNTSLKNDTKIMNEKSQLSSNKNQITLSNIS</sequence>
<dbReference type="GO" id="GO:0051489">
    <property type="term" value="P:regulation of filopodium assembly"/>
    <property type="evidence" value="ECO:0007669"/>
    <property type="project" value="TreeGrafter"/>
</dbReference>
<dbReference type="AlphaFoldDB" id="A0A6V7H0V6"/>
<dbReference type="SUPFAM" id="SSF51230">
    <property type="entry name" value="Single hybrid motif"/>
    <property type="match status" value="1"/>
</dbReference>
<gene>
    <name evidence="2" type="ORF">MHI_LOCUS285018</name>
</gene>
<dbReference type="GO" id="GO:0030425">
    <property type="term" value="C:dendrite"/>
    <property type="evidence" value="ECO:0007669"/>
    <property type="project" value="TreeGrafter"/>
</dbReference>
<reference evidence="2" key="1">
    <citation type="submission" date="2020-07" db="EMBL/GenBank/DDBJ databases">
        <authorList>
            <person name="Nazaruddin N."/>
        </authorList>
    </citation>
    <scope>NUCLEOTIDE SEQUENCE</scope>
</reference>
<evidence type="ECO:0008006" key="4">
    <source>
        <dbReference type="Google" id="ProtNLM"/>
    </source>
</evidence>
<dbReference type="GO" id="GO:0003785">
    <property type="term" value="F:actin monomer binding"/>
    <property type="evidence" value="ECO:0007669"/>
    <property type="project" value="TreeGrafter"/>
</dbReference>
<protein>
    <recommendedName>
        <fullName evidence="4">Actin-binding transcription modulator</fullName>
    </recommendedName>
</protein>
<organism evidence="2 3">
    <name type="scientific">Heterotrigona itama</name>
    <dbReference type="NCBI Taxonomy" id="395501"/>
    <lineage>
        <taxon>Eukaryota</taxon>
        <taxon>Metazoa</taxon>
        <taxon>Ecdysozoa</taxon>
        <taxon>Arthropoda</taxon>
        <taxon>Hexapoda</taxon>
        <taxon>Insecta</taxon>
        <taxon>Pterygota</taxon>
        <taxon>Neoptera</taxon>
        <taxon>Endopterygota</taxon>
        <taxon>Hymenoptera</taxon>
        <taxon>Apocrita</taxon>
        <taxon>Aculeata</taxon>
        <taxon>Apoidea</taxon>
        <taxon>Anthophila</taxon>
        <taxon>Apidae</taxon>
        <taxon>Heterotrigona</taxon>
    </lineage>
</organism>
<evidence type="ECO:0000256" key="1">
    <source>
        <dbReference type="SAM" id="MobiDB-lite"/>
    </source>
</evidence>
<dbReference type="OrthoDB" id="48130at2759"/>
<dbReference type="GO" id="GO:0032433">
    <property type="term" value="C:filopodium tip"/>
    <property type="evidence" value="ECO:0007669"/>
    <property type="project" value="TreeGrafter"/>
</dbReference>
<proteinExistence type="predicted"/>
<keyword evidence="3" id="KW-1185">Reference proteome</keyword>
<dbReference type="GO" id="GO:0030833">
    <property type="term" value="P:regulation of actin filament polymerization"/>
    <property type="evidence" value="ECO:0007669"/>
    <property type="project" value="TreeGrafter"/>
</dbReference>